<dbReference type="PRINTS" id="PR00080">
    <property type="entry name" value="SDRFAMILY"/>
</dbReference>
<dbReference type="OrthoDB" id="1933717at2759"/>
<dbReference type="VEuPathDB" id="VectorBase:SCAU000003"/>
<organism evidence="4 5">
    <name type="scientific">Stomoxys calcitrans</name>
    <name type="common">Stable fly</name>
    <name type="synonym">Conops calcitrans</name>
    <dbReference type="NCBI Taxonomy" id="35570"/>
    <lineage>
        <taxon>Eukaryota</taxon>
        <taxon>Metazoa</taxon>
        <taxon>Ecdysozoa</taxon>
        <taxon>Arthropoda</taxon>
        <taxon>Hexapoda</taxon>
        <taxon>Insecta</taxon>
        <taxon>Pterygota</taxon>
        <taxon>Neoptera</taxon>
        <taxon>Endopterygota</taxon>
        <taxon>Diptera</taxon>
        <taxon>Brachycera</taxon>
        <taxon>Muscomorpha</taxon>
        <taxon>Muscoidea</taxon>
        <taxon>Muscidae</taxon>
        <taxon>Stomoxys</taxon>
    </lineage>
</organism>
<dbReference type="EnsemblMetazoa" id="SCAU000003-RA">
    <property type="protein sequence ID" value="SCAU000003-PA"/>
    <property type="gene ID" value="SCAU000003"/>
</dbReference>
<dbReference type="InterPro" id="IPR002347">
    <property type="entry name" value="SDR_fam"/>
</dbReference>
<evidence type="ECO:0000256" key="3">
    <source>
        <dbReference type="RuleBase" id="RU000363"/>
    </source>
</evidence>
<dbReference type="PANTHER" id="PTHR43115:SF4">
    <property type="entry name" value="DEHYDROGENASE_REDUCTASE SDR FAMILY MEMBER 11"/>
    <property type="match status" value="1"/>
</dbReference>
<reference evidence="4" key="1">
    <citation type="submission" date="2020-05" db="UniProtKB">
        <authorList>
            <consortium name="EnsemblMetazoa"/>
        </authorList>
    </citation>
    <scope>IDENTIFICATION</scope>
    <source>
        <strain evidence="4">USDA</strain>
    </source>
</reference>
<proteinExistence type="inferred from homology"/>
<dbReference type="Proteomes" id="UP000095300">
    <property type="component" value="Unassembled WGS sequence"/>
</dbReference>
<dbReference type="SUPFAM" id="SSF51735">
    <property type="entry name" value="NAD(P)-binding Rossmann-fold domains"/>
    <property type="match status" value="1"/>
</dbReference>
<dbReference type="KEGG" id="scac:106089545"/>
<protein>
    <submittedName>
        <fullName evidence="4">Uncharacterized protein</fullName>
    </submittedName>
</protein>
<dbReference type="AlphaFoldDB" id="A0A1I8NLA0"/>
<dbReference type="STRING" id="35570.A0A1I8NLA0"/>
<keyword evidence="5" id="KW-1185">Reference proteome</keyword>
<dbReference type="InterPro" id="IPR036291">
    <property type="entry name" value="NAD(P)-bd_dom_sf"/>
</dbReference>
<gene>
    <name evidence="4" type="primary">106089545</name>
</gene>
<name>A0A1I8NLA0_STOCA</name>
<evidence type="ECO:0000256" key="1">
    <source>
        <dbReference type="ARBA" id="ARBA00006484"/>
    </source>
</evidence>
<evidence type="ECO:0000313" key="5">
    <source>
        <dbReference type="Proteomes" id="UP000095300"/>
    </source>
</evidence>
<dbReference type="Pfam" id="PF00106">
    <property type="entry name" value="adh_short"/>
    <property type="match status" value="1"/>
</dbReference>
<dbReference type="GO" id="GO:0016491">
    <property type="term" value="F:oxidoreductase activity"/>
    <property type="evidence" value="ECO:0007669"/>
    <property type="project" value="UniProtKB-KW"/>
</dbReference>
<comment type="similarity">
    <text evidence="1 3">Belongs to the short-chain dehydrogenases/reductases (SDR) family.</text>
</comment>
<accession>A0A1I8NLA0</accession>
<dbReference type="PRINTS" id="PR00081">
    <property type="entry name" value="GDHRDH"/>
</dbReference>
<sequence>MEQFRNELPLELQPLLSALKCNVGDVECVNKTFDEIERKYGGIDILVNSAGIMNPNSLLTGDVAAMQEILQTNVLGVVHCTQKAFSSMRQRKFDGHVFILNSILGHNIPIFPKDIPPMLGMYIASKWAIKALTEYYRQEFRHFDTKIKVTSISPGITDTTLIDGYARSYSDGNFLNANDIAESILYALATPSHVQIHEVIVKPVAEFIV</sequence>
<dbReference type="PANTHER" id="PTHR43115">
    <property type="entry name" value="DEHYDROGENASE/REDUCTASE SDR FAMILY MEMBER 11"/>
    <property type="match status" value="1"/>
</dbReference>
<keyword evidence="2" id="KW-0560">Oxidoreductase</keyword>
<evidence type="ECO:0000256" key="2">
    <source>
        <dbReference type="ARBA" id="ARBA00023002"/>
    </source>
</evidence>
<dbReference type="Gene3D" id="3.40.50.720">
    <property type="entry name" value="NAD(P)-binding Rossmann-like Domain"/>
    <property type="match status" value="1"/>
</dbReference>
<evidence type="ECO:0000313" key="4">
    <source>
        <dbReference type="EnsemblMetazoa" id="SCAU000003-PA"/>
    </source>
</evidence>